<accession>A0ABQ4X6U1</accession>
<evidence type="ECO:0000313" key="1">
    <source>
        <dbReference type="EMBL" id="GJS60758.1"/>
    </source>
</evidence>
<proteinExistence type="predicted"/>
<evidence type="ECO:0008006" key="3">
    <source>
        <dbReference type="Google" id="ProtNLM"/>
    </source>
</evidence>
<comment type="caution">
    <text evidence="1">The sequence shown here is derived from an EMBL/GenBank/DDBJ whole genome shotgun (WGS) entry which is preliminary data.</text>
</comment>
<name>A0ABQ4X6U1_9ASTR</name>
<reference evidence="1" key="2">
    <citation type="submission" date="2022-01" db="EMBL/GenBank/DDBJ databases">
        <authorList>
            <person name="Yamashiro T."/>
            <person name="Shiraishi A."/>
            <person name="Satake H."/>
            <person name="Nakayama K."/>
        </authorList>
    </citation>
    <scope>NUCLEOTIDE SEQUENCE</scope>
</reference>
<gene>
    <name evidence="1" type="ORF">Tco_0655542</name>
</gene>
<sequence>MCYLCECNTKQIVALDSPWSPSRVFLAIDEVMCGFGLPTWHICSWERKWRRGEWFVHGFFEHIPPNSPTVSSPAIVLDDSCIAERDFSSSLMGKIKDINAMSNLYLILTNEGFENVKLSYLGEMLGLIEMDSIVSKEKISKHMGVRSWFSELKPACNSFVSNERIVWIFVEGFPIKAYTRNTFAKIVSQWGELTDVEDKENSILSFKSCMHGKDKPSNSNEPIDLNKSEDPFEIYKILKKKKEPEVTKSDEPQFPPGFTLEVVDENVMEFNYEKISQSKNILANNNEMDSSDQIGKTSIPKFKASGSILDVMDELIKVGQTMGYNMDGCMKNIESIIGSQGT</sequence>
<organism evidence="1 2">
    <name type="scientific">Tanacetum coccineum</name>
    <dbReference type="NCBI Taxonomy" id="301880"/>
    <lineage>
        <taxon>Eukaryota</taxon>
        <taxon>Viridiplantae</taxon>
        <taxon>Streptophyta</taxon>
        <taxon>Embryophyta</taxon>
        <taxon>Tracheophyta</taxon>
        <taxon>Spermatophyta</taxon>
        <taxon>Magnoliopsida</taxon>
        <taxon>eudicotyledons</taxon>
        <taxon>Gunneridae</taxon>
        <taxon>Pentapetalae</taxon>
        <taxon>asterids</taxon>
        <taxon>campanulids</taxon>
        <taxon>Asterales</taxon>
        <taxon>Asteraceae</taxon>
        <taxon>Asteroideae</taxon>
        <taxon>Anthemideae</taxon>
        <taxon>Anthemidinae</taxon>
        <taxon>Tanacetum</taxon>
    </lineage>
</organism>
<dbReference type="EMBL" id="BQNB010009242">
    <property type="protein sequence ID" value="GJS60758.1"/>
    <property type="molecule type" value="Genomic_DNA"/>
</dbReference>
<dbReference type="Proteomes" id="UP001151760">
    <property type="component" value="Unassembled WGS sequence"/>
</dbReference>
<keyword evidence="2" id="KW-1185">Reference proteome</keyword>
<evidence type="ECO:0000313" key="2">
    <source>
        <dbReference type="Proteomes" id="UP001151760"/>
    </source>
</evidence>
<reference evidence="1" key="1">
    <citation type="journal article" date="2022" name="Int. J. Mol. Sci.">
        <title>Draft Genome of Tanacetum Coccineum: Genomic Comparison of Closely Related Tanacetum-Family Plants.</title>
        <authorList>
            <person name="Yamashiro T."/>
            <person name="Shiraishi A."/>
            <person name="Nakayama K."/>
            <person name="Satake H."/>
        </authorList>
    </citation>
    <scope>NUCLEOTIDE SEQUENCE</scope>
</reference>
<protein>
    <recommendedName>
        <fullName evidence="3">RNA-directed DNA polymerase, eukaryota</fullName>
    </recommendedName>
</protein>